<sequence>MQSPSFFSPPRELSRPGTSLNIHARRAEARDAKKAKNLIQTYTTEVFGRITREENISSILENSIFSLTLDDNDDEVYALGAFYDYPNVHGVPSNDWEEKWWKNSFDKTNETSKMNAINTVFLHFFVSHPDFSEGCAEELINVTFKALPEVNQILLCVPPKITPESALTKYFHPIENERTDNKCSIMVCYRKDHFPALFIRTARVQDNDDLAPLFNQYNEILKQTYGDFFVAELIESQDADNKALVAECNGYAIGFMSISKEVNIDVLNEIYVLSAFHGLRAAHPDDQWNDQMTEETESYLPNSDLHNHGDVTSHGDANAHLKSNPTLEAMQRAVGTEGSVEQSQQLSTNTDKNNKHVKSNEGQLDHNSLTASDYTTTPTNKSVDDLTNLNGDENISNDDNNDAVLEITDTSSQRAKMTKAQLAADNPSKYIKPRLISQTPKFFGKEKAFAIQLFCISEVYEKRSYDFLQKAFDMFPDRDYCIISIPQMVPEFPLLQSFIRIPPRVHLPNIQELYLFHRAGLLRDISIERATEKNLDTVNRLTEHFSSREKIMNDFLDAVRSRKRTDTKAFLDAYIINVANQTSAVIIFSNEDNIDYLRSQYNLEDFIYFDLHKRYDHLHLYHFVINPIFAFMTKLFLKEILRKINKTCIYYPIFPRYADDEMLKHHSPTYAIHYLVPVRPRRLIQYNLEELKMNAPTDCVLGKLPSLTHSPFSLTMTSIKLLSETKITINARIVIVGASTVGLAVLESLIMCPYLRFNNLTLISPHGMPGEFPPSNTRDLFLPSNLEYDTEELSRLSLRSYVNIICAQLVSLNRPMKLAILDDETVIPYDHLLLCTGNQYHVTAPMKTVVQNPLNKQIVPAKADRILFEPAPPNVLTINDEFDAAMVLKWLRMNQHTEHSILIYGSTLESYCCINALIANGIPSNSIKLITPPGSQHVNVFNDPTVLRTVQDELRELNIEIHEEYLMDEWRSQEIDDMDQPIDHVVFHFHDKKQDKHKDLSLKCTTLLCFVNKQVNYNAFVAINQSSLVFDGRLVVDEHNRTNDPLIYAGGSLTKFKRGYYRDDWSHTCFNSKQVGTMLANELFTQYDPIFTPPKTPSGKHPLIPLYNKSKRLANELFTQYDPIFTPPKTPSGKHPLIPLYNKSKRVSAVLPGNLHYLQISQAGPTVDYEKAKKIENYLANELFTQYDPIFTPPKTPSGKHPLIPLYNKSKRVSAVLPGNLRYLQISQAGPSVDYEKAKKIENYGTDLITNHNNNYFRLHLDSTGIVRTIVCLHHTKIDVTNLSQLYGLHERLLNNLRQRYNEHLITDLFTYFQENWTAVLYHDRFNDVRNEVREILKKTLMNNEKSIVSTLDSAIDNDIAFGEDQRKAILRRFRAEGYKGEIEEIMLRYINYNQYHLPMYARPT</sequence>
<dbReference type="InterPro" id="IPR056299">
    <property type="entry name" value="CFAP61_dimer"/>
</dbReference>
<name>A0A813QSC2_9BILA</name>
<feature type="domain" description="CFAP61 dimerisation" evidence="3">
    <location>
        <begin position="1205"/>
        <end position="1321"/>
    </location>
</feature>
<feature type="region of interest" description="Disordered" evidence="1">
    <location>
        <begin position="297"/>
        <end position="400"/>
    </location>
</feature>
<feature type="compositionally biased region" description="Polar residues" evidence="1">
    <location>
        <begin position="360"/>
        <end position="394"/>
    </location>
</feature>
<gene>
    <name evidence="4" type="ORF">IZO911_LOCUS5272</name>
</gene>
<dbReference type="InterPro" id="IPR016181">
    <property type="entry name" value="Acyl_CoA_acyltransferase"/>
</dbReference>
<feature type="compositionally biased region" description="Polar residues" evidence="1">
    <location>
        <begin position="339"/>
        <end position="351"/>
    </location>
</feature>
<evidence type="ECO:0000313" key="5">
    <source>
        <dbReference type="Proteomes" id="UP000663860"/>
    </source>
</evidence>
<organism evidence="4 5">
    <name type="scientific">Adineta steineri</name>
    <dbReference type="NCBI Taxonomy" id="433720"/>
    <lineage>
        <taxon>Eukaryota</taxon>
        <taxon>Metazoa</taxon>
        <taxon>Spiralia</taxon>
        <taxon>Gnathifera</taxon>
        <taxon>Rotifera</taxon>
        <taxon>Eurotatoria</taxon>
        <taxon>Bdelloidea</taxon>
        <taxon>Adinetida</taxon>
        <taxon>Adinetidae</taxon>
        <taxon>Adineta</taxon>
    </lineage>
</organism>
<feature type="domain" description="Cilia- and flagella-associated protein 61 N-terminal" evidence="2">
    <location>
        <begin position="24"/>
        <end position="280"/>
    </location>
</feature>
<dbReference type="PANTHER" id="PTHR21178">
    <property type="entry name" value="CILIA- AND FLAGELLA-ASSOCIATED PROTEIN 61"/>
    <property type="match status" value="1"/>
</dbReference>
<dbReference type="Gene3D" id="3.50.50.60">
    <property type="entry name" value="FAD/NAD(P)-binding domain"/>
    <property type="match status" value="2"/>
</dbReference>
<accession>A0A813QSC2</accession>
<proteinExistence type="predicted"/>
<dbReference type="SUPFAM" id="SSF55729">
    <property type="entry name" value="Acyl-CoA N-acyltransferases (Nat)"/>
    <property type="match status" value="1"/>
</dbReference>
<dbReference type="SUPFAM" id="SSF51905">
    <property type="entry name" value="FAD/NAD(P)-binding domain"/>
    <property type="match status" value="1"/>
</dbReference>
<dbReference type="InterPro" id="IPR036188">
    <property type="entry name" value="FAD/NAD-bd_sf"/>
</dbReference>
<dbReference type="EMBL" id="CAJNOE010000031">
    <property type="protein sequence ID" value="CAF0770903.1"/>
    <property type="molecule type" value="Genomic_DNA"/>
</dbReference>
<evidence type="ECO:0000259" key="3">
    <source>
        <dbReference type="Pfam" id="PF23150"/>
    </source>
</evidence>
<dbReference type="InterPro" id="IPR032151">
    <property type="entry name" value="CFAP61_N"/>
</dbReference>
<dbReference type="Pfam" id="PF23150">
    <property type="entry name" value="CFAP61_dimer"/>
    <property type="match status" value="1"/>
</dbReference>
<evidence type="ECO:0000256" key="1">
    <source>
        <dbReference type="SAM" id="MobiDB-lite"/>
    </source>
</evidence>
<evidence type="ECO:0000313" key="4">
    <source>
        <dbReference type="EMBL" id="CAF0770903.1"/>
    </source>
</evidence>
<evidence type="ECO:0000259" key="2">
    <source>
        <dbReference type="Pfam" id="PF16092"/>
    </source>
</evidence>
<comment type="caution">
    <text evidence="4">The sequence shown here is derived from an EMBL/GenBank/DDBJ whole genome shotgun (WGS) entry which is preliminary data.</text>
</comment>
<reference evidence="4" key="1">
    <citation type="submission" date="2021-02" db="EMBL/GenBank/DDBJ databases">
        <authorList>
            <person name="Nowell W R."/>
        </authorList>
    </citation>
    <scope>NUCLEOTIDE SEQUENCE</scope>
</reference>
<dbReference type="Gene3D" id="3.40.630.30">
    <property type="match status" value="1"/>
</dbReference>
<dbReference type="InterPro" id="IPR038884">
    <property type="entry name" value="CFAP61"/>
</dbReference>
<feature type="compositionally biased region" description="Basic and acidic residues" evidence="1">
    <location>
        <begin position="305"/>
        <end position="319"/>
    </location>
</feature>
<dbReference type="Pfam" id="PF16092">
    <property type="entry name" value="CFAP61_N"/>
    <property type="match status" value="1"/>
</dbReference>
<dbReference type="Proteomes" id="UP000663860">
    <property type="component" value="Unassembled WGS sequence"/>
</dbReference>
<protein>
    <recommendedName>
        <fullName evidence="6">Cilia- and flagella-associated protein 61 N-terminal domain-containing protein</fullName>
    </recommendedName>
</protein>
<dbReference type="PANTHER" id="PTHR21178:SF8">
    <property type="entry name" value="CILIA- AND FLAGELLA-ASSOCIATED PROTEIN 61"/>
    <property type="match status" value="1"/>
</dbReference>
<evidence type="ECO:0008006" key="6">
    <source>
        <dbReference type="Google" id="ProtNLM"/>
    </source>
</evidence>